<reference evidence="2" key="1">
    <citation type="submission" date="2025-08" db="UniProtKB">
        <authorList>
            <consortium name="Ensembl"/>
        </authorList>
    </citation>
    <scope>IDENTIFICATION</scope>
</reference>
<keyword evidence="3" id="KW-1185">Reference proteome</keyword>
<sequence>MLDDVRFDHCREGDFPVGSDQLSCDFEKDTCSWYDDYTASLLWKTSNEIFSEDSTPKGEYPTGRKQEFSFLNYFVASQLSRLISSPRPADQVICVSFLYHIFGTSIGSLKFIAKRSGEAETVVWMRSGTQGYKWRFHTCINFIIEAVVGGKEGSIAIDDVMVSSSENGSCPAERECTFQGSLCGLLPQSSADFSWSRITGTSRPANSSGPATDHTLGTDGGYYLSAQLWSHPVGSRGAVMTAVMEPTAADGECLMFWYYMEGSEVGELSVYLQTLDGKGVLLWTRSGDQGKHWRHGRVTLFTHVPGTNSTVKLDDISVREGACSPPGSCDFEAGQCTWVNIPKEDGHDWVLASGGFQGPPTDHTTQTPEEISVIEEHIPSIIYFSYPVKLLFNIYIFIHNQNIRSKCSEYICVSWIKKGRISVLNTKKDF</sequence>
<feature type="domain" description="MAM" evidence="1">
    <location>
        <begin position="174"/>
        <end position="325"/>
    </location>
</feature>
<dbReference type="CDD" id="cd06263">
    <property type="entry name" value="MAM"/>
    <property type="match status" value="2"/>
</dbReference>
<feature type="domain" description="MAM" evidence="1">
    <location>
        <begin position="327"/>
        <end position="364"/>
    </location>
</feature>
<dbReference type="GO" id="GO:0016020">
    <property type="term" value="C:membrane"/>
    <property type="evidence" value="ECO:0007669"/>
    <property type="project" value="InterPro"/>
</dbReference>
<feature type="domain" description="MAM" evidence="1">
    <location>
        <begin position="22"/>
        <end position="172"/>
    </location>
</feature>
<dbReference type="SUPFAM" id="SSF49899">
    <property type="entry name" value="Concanavalin A-like lectins/glucanases"/>
    <property type="match status" value="3"/>
</dbReference>
<dbReference type="AlphaFoldDB" id="A0A8C3AMG3"/>
<protein>
    <recommendedName>
        <fullName evidence="1">MAM domain-containing protein</fullName>
    </recommendedName>
</protein>
<name>A0A8C3AMG3_CYCLU</name>
<proteinExistence type="predicted"/>
<dbReference type="PANTHER" id="PTHR23282:SF142">
    <property type="entry name" value="MAM DOMAIN-CONTAINING PROTEIN"/>
    <property type="match status" value="1"/>
</dbReference>
<dbReference type="Ensembl" id="ENSCLMT00005045427.1">
    <property type="protein sequence ID" value="ENSCLMP00005043869.1"/>
    <property type="gene ID" value="ENSCLMG00005020366.1"/>
</dbReference>
<evidence type="ECO:0000313" key="2">
    <source>
        <dbReference type="Ensembl" id="ENSCLMP00005043869.1"/>
    </source>
</evidence>
<dbReference type="InterPro" id="IPR013320">
    <property type="entry name" value="ConA-like_dom_sf"/>
</dbReference>
<dbReference type="Pfam" id="PF00629">
    <property type="entry name" value="MAM"/>
    <property type="match status" value="2"/>
</dbReference>
<dbReference type="GeneTree" id="ENSGT00940000163883"/>
<dbReference type="Proteomes" id="UP000694565">
    <property type="component" value="Unplaced"/>
</dbReference>
<dbReference type="InterPro" id="IPR051560">
    <property type="entry name" value="MAM_domain-containing"/>
</dbReference>
<evidence type="ECO:0000313" key="3">
    <source>
        <dbReference type="Proteomes" id="UP000694565"/>
    </source>
</evidence>
<dbReference type="InterPro" id="IPR000998">
    <property type="entry name" value="MAM_dom"/>
</dbReference>
<dbReference type="Gene3D" id="2.60.120.200">
    <property type="match status" value="3"/>
</dbReference>
<organism evidence="2 3">
    <name type="scientific">Cyclopterus lumpus</name>
    <name type="common">Lumpsucker</name>
    <dbReference type="NCBI Taxonomy" id="8103"/>
    <lineage>
        <taxon>Eukaryota</taxon>
        <taxon>Metazoa</taxon>
        <taxon>Chordata</taxon>
        <taxon>Craniata</taxon>
        <taxon>Vertebrata</taxon>
        <taxon>Euteleostomi</taxon>
        <taxon>Actinopterygii</taxon>
        <taxon>Neopterygii</taxon>
        <taxon>Teleostei</taxon>
        <taxon>Neoteleostei</taxon>
        <taxon>Acanthomorphata</taxon>
        <taxon>Eupercaria</taxon>
        <taxon>Perciformes</taxon>
        <taxon>Cottioidei</taxon>
        <taxon>Cottales</taxon>
        <taxon>Cyclopteridae</taxon>
        <taxon>Cyclopterus</taxon>
    </lineage>
</organism>
<reference evidence="2" key="2">
    <citation type="submission" date="2025-09" db="UniProtKB">
        <authorList>
            <consortium name="Ensembl"/>
        </authorList>
    </citation>
    <scope>IDENTIFICATION</scope>
</reference>
<accession>A0A8C3AMG3</accession>
<evidence type="ECO:0000259" key="1">
    <source>
        <dbReference type="PROSITE" id="PS50060"/>
    </source>
</evidence>
<dbReference type="PANTHER" id="PTHR23282">
    <property type="entry name" value="APICAL ENDOSOMAL GLYCOPROTEIN PRECURSOR"/>
    <property type="match status" value="1"/>
</dbReference>
<dbReference type="PROSITE" id="PS50060">
    <property type="entry name" value="MAM_2"/>
    <property type="match status" value="3"/>
</dbReference>
<dbReference type="SMART" id="SM00137">
    <property type="entry name" value="MAM"/>
    <property type="match status" value="2"/>
</dbReference>